<accession>A0A4S4BNR1</accession>
<keyword evidence="2" id="KW-1185">Reference proteome</keyword>
<name>A0A4S4BNR1_9BACI</name>
<protein>
    <submittedName>
        <fullName evidence="1">Uncharacterized protein</fullName>
    </submittedName>
</protein>
<comment type="caution">
    <text evidence="1">The sequence shown here is derived from an EMBL/GenBank/DDBJ whole genome shotgun (WGS) entry which is preliminary data.</text>
</comment>
<sequence>MMRSKGSLRRFGVFSLAGILLLSSNPVIPDHVSAEPDASSKLIINEVYGGGGKESKDGSVKAPYKNDFIELYNSTNEDVALDEFTLTYTNSKGDTVQTFQFTDGQVIKANDYFLLRGEATLGDEGDKGFGDVFAADAYYDTPNAGIGMSDEKGNVELKKNETVIDALSYGEPDTIKGEGSPITGITFDTSVRRINFTDTNNNSADFEVVTPSPTMSGYTEGDVELIELTKIADIKTQAKLIGQHVTVEGQVSAANVKASADGSMLYTYIQDDSGALNAIGLDAKKGQRVQLTGMVQEVNGEISLLIEQVIVLDESEADVPVASVSSNEALALEGYQVSVTGDVTAKTENTLTLNNELSVYFDSTVGLTANIEEGQSVTVTGVMAPNQQGQLNLVVSSMDDLAVNEEEKIPNTVELEKIAGYSTGLM</sequence>
<dbReference type="AlphaFoldDB" id="A0A4S4BNR1"/>
<dbReference type="Proteomes" id="UP000310334">
    <property type="component" value="Unassembled WGS sequence"/>
</dbReference>
<gene>
    <name evidence="1" type="ORF">E6W99_21890</name>
</gene>
<dbReference type="InterPro" id="IPR001322">
    <property type="entry name" value="Lamin_tail_dom"/>
</dbReference>
<dbReference type="SUPFAM" id="SSF74853">
    <property type="entry name" value="Lamin A/C globular tail domain"/>
    <property type="match status" value="1"/>
</dbReference>
<dbReference type="OrthoDB" id="9801679at2"/>
<proteinExistence type="predicted"/>
<dbReference type="Pfam" id="PF00932">
    <property type="entry name" value="LTD"/>
    <property type="match status" value="1"/>
</dbReference>
<evidence type="ECO:0000313" key="2">
    <source>
        <dbReference type="Proteomes" id="UP000310334"/>
    </source>
</evidence>
<dbReference type="InterPro" id="IPR036415">
    <property type="entry name" value="Lamin_tail_dom_sf"/>
</dbReference>
<reference evidence="1 2" key="1">
    <citation type="submission" date="2019-04" db="EMBL/GenBank/DDBJ databases">
        <title>Bacillus sediminilitoris sp. nov., isolated from a tidal flat sediment on the East China Sea.</title>
        <authorList>
            <person name="Wei Y."/>
            <person name="Mao H."/>
            <person name="Fang J."/>
        </authorList>
    </citation>
    <scope>NUCLEOTIDE SEQUENCE [LARGE SCALE GENOMIC DNA]</scope>
    <source>
        <strain evidence="1 2">DSL-17</strain>
    </source>
</reference>
<dbReference type="EMBL" id="SSNT01000021">
    <property type="protein sequence ID" value="THF76338.1"/>
    <property type="molecule type" value="Genomic_DNA"/>
</dbReference>
<dbReference type="Gene3D" id="2.60.40.1260">
    <property type="entry name" value="Lamin Tail domain"/>
    <property type="match status" value="1"/>
</dbReference>
<organism evidence="1 2">
    <name type="scientific">Metabacillus sediminilitoris</name>
    <dbReference type="NCBI Taxonomy" id="2567941"/>
    <lineage>
        <taxon>Bacteria</taxon>
        <taxon>Bacillati</taxon>
        <taxon>Bacillota</taxon>
        <taxon>Bacilli</taxon>
        <taxon>Bacillales</taxon>
        <taxon>Bacillaceae</taxon>
        <taxon>Metabacillus</taxon>
    </lineage>
</organism>
<dbReference type="PROSITE" id="PS51841">
    <property type="entry name" value="LTD"/>
    <property type="match status" value="1"/>
</dbReference>
<evidence type="ECO:0000313" key="1">
    <source>
        <dbReference type="EMBL" id="THF76338.1"/>
    </source>
</evidence>